<organism evidence="1 2">
    <name type="scientific">Parasphingorhabdus flavimaris</name>
    <dbReference type="NCBI Taxonomy" id="266812"/>
    <lineage>
        <taxon>Bacteria</taxon>
        <taxon>Pseudomonadati</taxon>
        <taxon>Pseudomonadota</taxon>
        <taxon>Alphaproteobacteria</taxon>
        <taxon>Sphingomonadales</taxon>
        <taxon>Sphingomonadaceae</taxon>
        <taxon>Parasphingorhabdus</taxon>
    </lineage>
</organism>
<dbReference type="Proteomes" id="UP000652427">
    <property type="component" value="Unassembled WGS sequence"/>
</dbReference>
<sequence length="219" mass="23368">MLGQNAQSTTQHGFAEHVGTHGSSMAPYVQLIAQDFSILSGADIADIAHFLCILHGRHPGVIDNAATRIVDDAAREWLIQATDGFAAERAFLTKLTVSAGPISGVSASDQSNAAVHGQRKALDMLSQSDRNGCAVGAAIALVSDWQAIRKILEPIALRVGVEARSSILPDVASTAALKDELSQTAALERALNFGSEQLLNQHRGLWQLLEARRNTRISQ</sequence>
<dbReference type="InterPro" id="IPR054248">
    <property type="entry name" value="DUF6975"/>
</dbReference>
<name>A0ABX2N1K9_9SPHN</name>
<dbReference type="Pfam" id="PF22391">
    <property type="entry name" value="DUF6975"/>
    <property type="match status" value="1"/>
</dbReference>
<dbReference type="RefSeq" id="WP_176279097.1">
    <property type="nucleotide sequence ID" value="NZ_JABWMH010000002.1"/>
</dbReference>
<gene>
    <name evidence="1" type="ORF">HUO14_06675</name>
</gene>
<keyword evidence="2" id="KW-1185">Reference proteome</keyword>
<evidence type="ECO:0000313" key="1">
    <source>
        <dbReference type="EMBL" id="NVD27586.1"/>
    </source>
</evidence>
<proteinExistence type="predicted"/>
<reference evidence="1 2" key="1">
    <citation type="submission" date="2020-06" db="EMBL/GenBank/DDBJ databases">
        <authorList>
            <person name="Kim S.-J."/>
            <person name="Park S.-J."/>
        </authorList>
    </citation>
    <scope>NUCLEOTIDE SEQUENCE [LARGE SCALE GENOMIC DNA]</scope>
    <source>
        <strain evidence="1 2">SW-151</strain>
    </source>
</reference>
<comment type="caution">
    <text evidence="1">The sequence shown here is derived from an EMBL/GenBank/DDBJ whole genome shotgun (WGS) entry which is preliminary data.</text>
</comment>
<dbReference type="EMBL" id="JABWMH010000002">
    <property type="protein sequence ID" value="NVD27586.1"/>
    <property type="molecule type" value="Genomic_DNA"/>
</dbReference>
<protein>
    <submittedName>
        <fullName evidence="1">Uncharacterized protein</fullName>
    </submittedName>
</protein>
<accession>A0ABX2N1K9</accession>
<evidence type="ECO:0000313" key="2">
    <source>
        <dbReference type="Proteomes" id="UP000652427"/>
    </source>
</evidence>